<dbReference type="PROSITE" id="PS50835">
    <property type="entry name" value="IG_LIKE"/>
    <property type="match status" value="3"/>
</dbReference>
<keyword evidence="8" id="KW-0393">Immunoglobulin domain</keyword>
<evidence type="ECO:0000256" key="8">
    <source>
        <dbReference type="ARBA" id="ARBA00023319"/>
    </source>
</evidence>
<organism evidence="9 10">
    <name type="scientific">Rhodnius prolixus</name>
    <name type="common">Triatomid bug</name>
    <dbReference type="NCBI Taxonomy" id="13249"/>
    <lineage>
        <taxon>Eukaryota</taxon>
        <taxon>Metazoa</taxon>
        <taxon>Ecdysozoa</taxon>
        <taxon>Arthropoda</taxon>
        <taxon>Hexapoda</taxon>
        <taxon>Insecta</taxon>
        <taxon>Pterygota</taxon>
        <taxon>Neoptera</taxon>
        <taxon>Paraneoptera</taxon>
        <taxon>Hemiptera</taxon>
        <taxon>Heteroptera</taxon>
        <taxon>Panheteroptera</taxon>
        <taxon>Cimicomorpha</taxon>
        <taxon>Reduviidae</taxon>
        <taxon>Triatominae</taxon>
        <taxon>Rhodnius</taxon>
    </lineage>
</organism>
<dbReference type="PANTHER" id="PTHR10075:SF100">
    <property type="entry name" value="FASCICLIN-2"/>
    <property type="match status" value="1"/>
</dbReference>
<evidence type="ECO:0000256" key="6">
    <source>
        <dbReference type="ARBA" id="ARBA00023136"/>
    </source>
</evidence>
<keyword evidence="6" id="KW-0472">Membrane</keyword>
<dbReference type="InterPro" id="IPR036116">
    <property type="entry name" value="FN3_sf"/>
</dbReference>
<accession>T1HAJ2</accession>
<dbReference type="AlphaFoldDB" id="T1HAJ2"/>
<dbReference type="SUPFAM" id="SSF49265">
    <property type="entry name" value="Fibronectin type III"/>
    <property type="match status" value="1"/>
</dbReference>
<dbReference type="InterPro" id="IPR013098">
    <property type="entry name" value="Ig_I-set"/>
</dbReference>
<keyword evidence="5" id="KW-1133">Transmembrane helix</keyword>
<evidence type="ECO:0000256" key="7">
    <source>
        <dbReference type="ARBA" id="ARBA00023157"/>
    </source>
</evidence>
<keyword evidence="4" id="KW-0677">Repeat</keyword>
<dbReference type="PANTHER" id="PTHR10075">
    <property type="entry name" value="BASIGIN RELATED"/>
    <property type="match status" value="1"/>
</dbReference>
<dbReference type="FunFam" id="2.60.40.10:FF:000008">
    <property type="entry name" value="roundabout homolog 2 isoform X2"/>
    <property type="match status" value="2"/>
</dbReference>
<dbReference type="GO" id="GO:0007411">
    <property type="term" value="P:axon guidance"/>
    <property type="evidence" value="ECO:0007669"/>
    <property type="project" value="TreeGrafter"/>
</dbReference>
<dbReference type="SUPFAM" id="SSF48726">
    <property type="entry name" value="Immunoglobulin"/>
    <property type="match status" value="4"/>
</dbReference>
<dbReference type="STRING" id="13249.T1HAJ2"/>
<reference evidence="9" key="1">
    <citation type="submission" date="2015-05" db="UniProtKB">
        <authorList>
            <consortium name="EnsemblMetazoa"/>
        </authorList>
    </citation>
    <scope>IDENTIFICATION</scope>
</reference>
<dbReference type="GO" id="GO:0030424">
    <property type="term" value="C:axon"/>
    <property type="evidence" value="ECO:0007669"/>
    <property type="project" value="TreeGrafter"/>
</dbReference>
<dbReference type="InterPro" id="IPR003598">
    <property type="entry name" value="Ig_sub2"/>
</dbReference>
<proteinExistence type="predicted"/>
<dbReference type="EMBL" id="ACPB03016600">
    <property type="status" value="NOT_ANNOTATED_CDS"/>
    <property type="molecule type" value="Genomic_DNA"/>
</dbReference>
<dbReference type="InParanoid" id="T1HAJ2"/>
<evidence type="ECO:0000256" key="4">
    <source>
        <dbReference type="ARBA" id="ARBA00022737"/>
    </source>
</evidence>
<dbReference type="EnsemblMetazoa" id="RPRC001047-RA">
    <property type="protein sequence ID" value="RPRC001047-PA"/>
    <property type="gene ID" value="RPRC001047"/>
</dbReference>
<keyword evidence="10" id="KW-1185">Reference proteome</keyword>
<evidence type="ECO:0000256" key="1">
    <source>
        <dbReference type="ARBA" id="ARBA00004167"/>
    </source>
</evidence>
<dbReference type="GO" id="GO:0005886">
    <property type="term" value="C:plasma membrane"/>
    <property type="evidence" value="ECO:0007669"/>
    <property type="project" value="TreeGrafter"/>
</dbReference>
<dbReference type="SMART" id="SM00408">
    <property type="entry name" value="IGc2"/>
    <property type="match status" value="3"/>
</dbReference>
<evidence type="ECO:0000256" key="2">
    <source>
        <dbReference type="ARBA" id="ARBA00022692"/>
    </source>
</evidence>
<dbReference type="Pfam" id="PF07679">
    <property type="entry name" value="I-set"/>
    <property type="match status" value="3"/>
</dbReference>
<evidence type="ECO:0000256" key="3">
    <source>
        <dbReference type="ARBA" id="ARBA00022729"/>
    </source>
</evidence>
<dbReference type="InterPro" id="IPR003961">
    <property type="entry name" value="FN3_dom"/>
</dbReference>
<name>T1HAJ2_RHOPR</name>
<evidence type="ECO:0000256" key="5">
    <source>
        <dbReference type="ARBA" id="ARBA00022989"/>
    </source>
</evidence>
<dbReference type="SMART" id="SM00409">
    <property type="entry name" value="IG"/>
    <property type="match status" value="3"/>
</dbReference>
<dbReference type="GO" id="GO:0098632">
    <property type="term" value="F:cell-cell adhesion mediator activity"/>
    <property type="evidence" value="ECO:0007669"/>
    <property type="project" value="TreeGrafter"/>
</dbReference>
<dbReference type="HOGENOM" id="CLU_043481_0_0_1"/>
<keyword evidence="3" id="KW-0732">Signal</keyword>
<keyword evidence="2" id="KW-0812">Transmembrane</keyword>
<dbReference type="Gene3D" id="2.60.40.10">
    <property type="entry name" value="Immunoglobulins"/>
    <property type="match status" value="5"/>
</dbReference>
<dbReference type="CDD" id="cd00063">
    <property type="entry name" value="FN3"/>
    <property type="match status" value="1"/>
</dbReference>
<dbReference type="FunFam" id="2.60.40.10:FF:000053">
    <property type="entry name" value="Roundabout guidance receptor 1"/>
    <property type="match status" value="1"/>
</dbReference>
<comment type="subcellular location">
    <subcellularLocation>
        <location evidence="1">Membrane</location>
        <topology evidence="1">Single-pass membrane protein</topology>
    </subcellularLocation>
</comment>
<evidence type="ECO:0000313" key="9">
    <source>
        <dbReference type="EnsemblMetazoa" id="RPRC001047-PA"/>
    </source>
</evidence>
<dbReference type="GO" id="GO:0070593">
    <property type="term" value="P:dendrite self-avoidance"/>
    <property type="evidence" value="ECO:0007669"/>
    <property type="project" value="TreeGrafter"/>
</dbReference>
<dbReference type="eggNOG" id="KOG4222">
    <property type="taxonomic scope" value="Eukaryota"/>
</dbReference>
<dbReference type="EMBL" id="ACPB03016601">
    <property type="status" value="NOT_ANNOTATED_CDS"/>
    <property type="molecule type" value="Genomic_DNA"/>
</dbReference>
<dbReference type="VEuPathDB" id="VectorBase:RPRC001047"/>
<dbReference type="GO" id="GO:0007156">
    <property type="term" value="P:homophilic cell adhesion via plasma membrane adhesion molecules"/>
    <property type="evidence" value="ECO:0007669"/>
    <property type="project" value="TreeGrafter"/>
</dbReference>
<dbReference type="OMA" id="IKTHESQ"/>
<dbReference type="Proteomes" id="UP000015103">
    <property type="component" value="Unassembled WGS sequence"/>
</dbReference>
<dbReference type="InterPro" id="IPR007110">
    <property type="entry name" value="Ig-like_dom"/>
</dbReference>
<dbReference type="InterPro" id="IPR003599">
    <property type="entry name" value="Ig_sub"/>
</dbReference>
<dbReference type="InterPro" id="IPR013783">
    <property type="entry name" value="Ig-like_fold"/>
</dbReference>
<dbReference type="FunCoup" id="T1HAJ2">
    <property type="interactions" value="7"/>
</dbReference>
<protein>
    <submittedName>
        <fullName evidence="9">Uncharacterized protein</fullName>
    </submittedName>
</protein>
<keyword evidence="7" id="KW-1015">Disulfide bond</keyword>
<evidence type="ECO:0000313" key="10">
    <source>
        <dbReference type="Proteomes" id="UP000015103"/>
    </source>
</evidence>
<dbReference type="PROSITE" id="PS50853">
    <property type="entry name" value="FN3"/>
    <property type="match status" value="1"/>
</dbReference>
<dbReference type="InterPro" id="IPR036179">
    <property type="entry name" value="Ig-like_dom_sf"/>
</dbReference>
<sequence>MKAGLILNIKSTISLILNIKSTITIKLFVEVFIYPSQFAFNKASKQYIVHSLAYNMASKQYTFFSVQYVLRDEFRAVPVASRVAAGGTALLECGPPKGTPEPSLIWRKDGHNIDIDNTDRMRVVDGVKPFFSKEPSDITTIMDTPVELECSAGGDPTPKIQWRREDGKMPMGRTRITDEKHLRIERVQPEDEGVYICEASNFVGTIFAKATLTVHSVPEFIVKPSDETVSFNGLAKFDCAARGNPPPSVFWSKEGSQVLMFPGNSYGRMAVNNKGQLSIHGVLKEDAGYLVCSALSVAGSTSARAFLQVKSVGDTPPPIIEVGPANQTLPIHSVARLPCQATGQPKPKIKWAKNGGPIQASPRFNVYENGTLQIDDLELNDSGLYTCTGVSDSGESSWSGSLTVDQSGSAELHRSADPSVFPKAPSTPRVLNSSQSSLAVTWEPPLGVATSSLLGYTLEYCSPDLQTGWVVAAHRVQSNFLV</sequence>
<dbReference type="EMBL" id="ACPB03016599">
    <property type="status" value="NOT_ANNOTATED_CDS"/>
    <property type="molecule type" value="Genomic_DNA"/>
</dbReference>